<protein>
    <submittedName>
        <fullName evidence="2">Uncharacterized protein</fullName>
    </submittedName>
</protein>
<accession>R9NWL4</accession>
<proteinExistence type="predicted"/>
<keyword evidence="3" id="KW-1185">Reference proteome</keyword>
<gene>
    <name evidence="2" type="ORF">PHSY_000409</name>
</gene>
<dbReference type="GeneID" id="24105718"/>
<sequence length="298" mass="33627">MAARSDHMPPRAECHSSTASWLIMQWLITTRGQANPERRMMLTVLNRDIHMAAILEPRYRHRLSAPPQPPSQHHQQQQRHDQSAEQNRSNGFALRQSVKSTATKRHMLVGGTGSHLDIRNRDASGWSIDETRCWKSHPRFARSVTAELKLQPRWGCSPLSHSRLLFRAEGCMLDAQTCSRLSPHGFYDLRCALTEAAKSEMDRSDRALHACVKRLPFFFSARHLSSSSSSSSSRGTRREWFPSQKKQVELDLVSEATRVASVVQALFSLLPLGVLEGSASSETPVAWLQIRVLICLVL</sequence>
<evidence type="ECO:0000313" key="3">
    <source>
        <dbReference type="Proteomes" id="UP000014071"/>
    </source>
</evidence>
<organism evidence="2 3">
    <name type="scientific">Pseudozyma hubeiensis (strain SY62)</name>
    <name type="common">Yeast</name>
    <dbReference type="NCBI Taxonomy" id="1305764"/>
    <lineage>
        <taxon>Eukaryota</taxon>
        <taxon>Fungi</taxon>
        <taxon>Dikarya</taxon>
        <taxon>Basidiomycota</taxon>
        <taxon>Ustilaginomycotina</taxon>
        <taxon>Ustilaginomycetes</taxon>
        <taxon>Ustilaginales</taxon>
        <taxon>Ustilaginaceae</taxon>
        <taxon>Pseudozyma</taxon>
    </lineage>
</organism>
<dbReference type="HOGENOM" id="CLU_934232_0_0_1"/>
<dbReference type="RefSeq" id="XP_012186439.1">
    <property type="nucleotide sequence ID" value="XM_012331049.1"/>
</dbReference>
<dbReference type="AlphaFoldDB" id="R9NWL4"/>
<evidence type="ECO:0000256" key="1">
    <source>
        <dbReference type="SAM" id="MobiDB-lite"/>
    </source>
</evidence>
<dbReference type="Proteomes" id="UP000014071">
    <property type="component" value="Unassembled WGS sequence"/>
</dbReference>
<name>R9NWL4_PSEHS</name>
<reference evidence="3" key="1">
    <citation type="journal article" date="2013" name="Genome Announc.">
        <title>Draft genome sequence of the basidiomycetous yeast-like fungus Pseudozyma hubeiensis SY62, which produces an abundant amount of the biosurfactant mannosylerythritol lipids.</title>
        <authorList>
            <person name="Konishi M."/>
            <person name="Hatada Y."/>
            <person name="Horiuchi J."/>
        </authorList>
    </citation>
    <scope>NUCLEOTIDE SEQUENCE [LARGE SCALE GENOMIC DNA]</scope>
    <source>
        <strain evidence="3">SY62</strain>
    </source>
</reference>
<evidence type="ECO:0000313" key="2">
    <source>
        <dbReference type="EMBL" id="GAC92852.1"/>
    </source>
</evidence>
<feature type="region of interest" description="Disordered" evidence="1">
    <location>
        <begin position="62"/>
        <end position="89"/>
    </location>
</feature>
<dbReference type="EMBL" id="DF238769">
    <property type="protein sequence ID" value="GAC92852.1"/>
    <property type="molecule type" value="Genomic_DNA"/>
</dbReference>